<feature type="compositionally biased region" description="Gly residues" evidence="1">
    <location>
        <begin position="303"/>
        <end position="315"/>
    </location>
</feature>
<reference evidence="3" key="1">
    <citation type="journal article" date="2023" name="Commun. Biol.">
        <title>Genome analysis of Parmales, the sister group of diatoms, reveals the evolutionary specialization of diatoms from phago-mixotrophs to photoautotrophs.</title>
        <authorList>
            <person name="Ban H."/>
            <person name="Sato S."/>
            <person name="Yoshikawa S."/>
            <person name="Yamada K."/>
            <person name="Nakamura Y."/>
            <person name="Ichinomiya M."/>
            <person name="Sato N."/>
            <person name="Blanc-Mathieu R."/>
            <person name="Endo H."/>
            <person name="Kuwata A."/>
            <person name="Ogata H."/>
        </authorList>
    </citation>
    <scope>NUCLEOTIDE SEQUENCE [LARGE SCALE GENOMIC DNA]</scope>
</reference>
<dbReference type="PANTHER" id="PTHR21494">
    <property type="entry name" value="ACTIVATING SIGNAL COINTEGRATOR 1 COMPLEX SUBUNIT 2 ASC-1 COMPLEX SUBUNIT P100"/>
    <property type="match status" value="1"/>
</dbReference>
<protein>
    <recommendedName>
        <fullName evidence="4">CUE domain-containing protein</fullName>
    </recommendedName>
</protein>
<name>A0A9W7FWF8_9STRA</name>
<organism evidence="2 3">
    <name type="scientific">Triparma columacea</name>
    <dbReference type="NCBI Taxonomy" id="722753"/>
    <lineage>
        <taxon>Eukaryota</taxon>
        <taxon>Sar</taxon>
        <taxon>Stramenopiles</taxon>
        <taxon>Ochrophyta</taxon>
        <taxon>Bolidophyceae</taxon>
        <taxon>Parmales</taxon>
        <taxon>Triparmaceae</taxon>
        <taxon>Triparma</taxon>
    </lineage>
</organism>
<sequence length="412" mass="44817">MRIESSGFDSAGILWLVENGFTNVSDDALSSSLGSEKVARGVEGLFNGVGRGGDAEMVYNSLLALTTSHSDSISAASQTDPHLKTRLLEVVRKRLKGWEVELTEYAIDAVRRACDGEAAARGIEESKGHDERALKTPEPTPPPKSLPELRIAKVKSVLPDLGEGYIELAIACYGGVEGAVEALMEFDQKDLHPRLRGVDRALPRRKIRDKGAYDAGMIDEKSKEAAKVRLAELAKEEEVKARVMEMAEYDDDYDDQYDHIDGFGVGDSGGMTQEEVREFNRVRRAEESEDSFWSEMKNDNKKIGGGGGKGGGSGEGDGEGDEEGSRFGKDKGKGGRVIGENGRYEKRMPGGKKKKKMLEKAEKTEKAEKQKGGDGVGLSEREKRQKGKNKAARGNHHRKDRATRKAGGGISG</sequence>
<dbReference type="EMBL" id="BRYA01000579">
    <property type="protein sequence ID" value="GMI23981.1"/>
    <property type="molecule type" value="Genomic_DNA"/>
</dbReference>
<proteinExistence type="predicted"/>
<evidence type="ECO:0000256" key="1">
    <source>
        <dbReference type="SAM" id="MobiDB-lite"/>
    </source>
</evidence>
<feature type="compositionally biased region" description="Basic and acidic residues" evidence="1">
    <location>
        <begin position="323"/>
        <end position="333"/>
    </location>
</feature>
<feature type="region of interest" description="Disordered" evidence="1">
    <location>
        <begin position="122"/>
        <end position="146"/>
    </location>
</feature>
<feature type="compositionally biased region" description="Basic and acidic residues" evidence="1">
    <location>
        <begin position="122"/>
        <end position="135"/>
    </location>
</feature>
<dbReference type="PANTHER" id="PTHR21494:SF0">
    <property type="entry name" value="ACTIVATING SIGNAL COINTEGRATOR 1 COMPLEX SUBUNIT 2"/>
    <property type="match status" value="1"/>
</dbReference>
<comment type="caution">
    <text evidence="2">The sequence shown here is derived from an EMBL/GenBank/DDBJ whole genome shotgun (WGS) entry which is preliminary data.</text>
</comment>
<evidence type="ECO:0000313" key="3">
    <source>
        <dbReference type="Proteomes" id="UP001165065"/>
    </source>
</evidence>
<dbReference type="Proteomes" id="UP001165065">
    <property type="component" value="Unassembled WGS sequence"/>
</dbReference>
<dbReference type="AlphaFoldDB" id="A0A9W7FWF8"/>
<evidence type="ECO:0000313" key="2">
    <source>
        <dbReference type="EMBL" id="GMI23981.1"/>
    </source>
</evidence>
<dbReference type="OrthoDB" id="49214at2759"/>
<dbReference type="InterPro" id="IPR052586">
    <property type="entry name" value="ASCC2"/>
</dbReference>
<gene>
    <name evidence="2" type="ORF">TrCOL_g12865</name>
</gene>
<accession>A0A9W7FWF8</accession>
<evidence type="ECO:0008006" key="4">
    <source>
        <dbReference type="Google" id="ProtNLM"/>
    </source>
</evidence>
<dbReference type="GO" id="GO:0043130">
    <property type="term" value="F:ubiquitin binding"/>
    <property type="evidence" value="ECO:0007669"/>
    <property type="project" value="TreeGrafter"/>
</dbReference>
<keyword evidence="3" id="KW-1185">Reference proteome</keyword>
<feature type="compositionally biased region" description="Basic residues" evidence="1">
    <location>
        <begin position="384"/>
        <end position="404"/>
    </location>
</feature>
<feature type="compositionally biased region" description="Basic and acidic residues" evidence="1">
    <location>
        <begin position="358"/>
        <end position="372"/>
    </location>
</feature>
<feature type="region of interest" description="Disordered" evidence="1">
    <location>
        <begin position="282"/>
        <end position="412"/>
    </location>
</feature>